<dbReference type="InterPro" id="IPR007192">
    <property type="entry name" value="APC8"/>
</dbReference>
<feature type="signal peptide" evidence="1">
    <location>
        <begin position="1"/>
        <end position="22"/>
    </location>
</feature>
<organism evidence="3">
    <name type="scientific">Anopheles coluzzii</name>
    <name type="common">African malaria mosquito</name>
    <dbReference type="NCBI Taxonomy" id="1518534"/>
    <lineage>
        <taxon>Eukaryota</taxon>
        <taxon>Metazoa</taxon>
        <taxon>Ecdysozoa</taxon>
        <taxon>Arthropoda</taxon>
        <taxon>Hexapoda</taxon>
        <taxon>Insecta</taxon>
        <taxon>Pterygota</taxon>
        <taxon>Neoptera</taxon>
        <taxon>Endopterygota</taxon>
        <taxon>Diptera</taxon>
        <taxon>Nematocera</taxon>
        <taxon>Culicoidea</taxon>
        <taxon>Culicidae</taxon>
        <taxon>Anophelinae</taxon>
        <taxon>Anopheles</taxon>
    </lineage>
</organism>
<evidence type="ECO:0000313" key="3">
    <source>
        <dbReference type="EnsemblMetazoa" id="ACOM033585-PA.1"/>
    </source>
</evidence>
<evidence type="ECO:0000259" key="2">
    <source>
        <dbReference type="Pfam" id="PF04049"/>
    </source>
</evidence>
<protein>
    <recommendedName>
        <fullName evidence="2">Cdc23 domain-containing protein</fullName>
    </recommendedName>
</protein>
<dbReference type="Pfam" id="PF04049">
    <property type="entry name" value="ANAPC8"/>
    <property type="match status" value="1"/>
</dbReference>
<dbReference type="InterPro" id="IPR011990">
    <property type="entry name" value="TPR-like_helical_dom_sf"/>
</dbReference>
<reference evidence="3" key="1">
    <citation type="submission" date="2022-08" db="UniProtKB">
        <authorList>
            <consortium name="EnsemblMetazoa"/>
        </authorList>
    </citation>
    <scope>IDENTIFICATION</scope>
</reference>
<accession>A0A8W7PMG0</accession>
<feature type="domain" description="Cdc23" evidence="2">
    <location>
        <begin position="57"/>
        <end position="132"/>
    </location>
</feature>
<keyword evidence="1" id="KW-0732">Signal</keyword>
<evidence type="ECO:0000256" key="1">
    <source>
        <dbReference type="SAM" id="SignalP"/>
    </source>
</evidence>
<name>A0A8W7PMG0_ANOCL</name>
<dbReference type="AlphaFoldDB" id="A0A8W7PMG0"/>
<dbReference type="Gene3D" id="1.25.40.10">
    <property type="entry name" value="Tetratricopeptide repeat domain"/>
    <property type="match status" value="1"/>
</dbReference>
<dbReference type="Proteomes" id="UP000075882">
    <property type="component" value="Unassembled WGS sequence"/>
</dbReference>
<sequence>MQLRSVLVLLVLLCALFDAVAGQRSNGFPTYDDHPSPFRFNRPIATRKPRLDLKVVKQDILAGIVECEKRCLLQCTKWLAELNHGLADTPVELRGNSAFENVHSGIEASEYDSYLLAKSYFLVREYDRSAYFTRN</sequence>
<dbReference type="GO" id="GO:0005680">
    <property type="term" value="C:anaphase-promoting complex"/>
    <property type="evidence" value="ECO:0007669"/>
    <property type="project" value="InterPro"/>
</dbReference>
<dbReference type="VEuPathDB" id="VectorBase:ACON2_034896"/>
<feature type="chain" id="PRO_5036485169" description="Cdc23 domain-containing protein" evidence="1">
    <location>
        <begin position="23"/>
        <end position="135"/>
    </location>
</feature>
<proteinExistence type="predicted"/>
<dbReference type="EnsemblMetazoa" id="ACOM033585-RA">
    <property type="protein sequence ID" value="ACOM033585-PA.1"/>
    <property type="gene ID" value="ACOM033585"/>
</dbReference>